<feature type="domain" description="Schlafen group 3-like DNA/RNA helicase" evidence="1">
    <location>
        <begin position="251"/>
        <end position="644"/>
    </location>
</feature>
<evidence type="ECO:0000313" key="3">
    <source>
        <dbReference type="Proteomes" id="UP001459204"/>
    </source>
</evidence>
<keyword evidence="3" id="KW-1185">Reference proteome</keyword>
<dbReference type="InterPro" id="IPR027417">
    <property type="entry name" value="P-loop_NTPase"/>
</dbReference>
<dbReference type="InterPro" id="IPR018647">
    <property type="entry name" value="SLFN_3-like_DNA/RNA_helicase"/>
</dbReference>
<evidence type="ECO:0000313" key="2">
    <source>
        <dbReference type="EMBL" id="MEL1263180.1"/>
    </source>
</evidence>
<organism evidence="2 3">
    <name type="scientific">Pseudoxanthomonas putridarboris</name>
    <dbReference type="NCBI Taxonomy" id="752605"/>
    <lineage>
        <taxon>Bacteria</taxon>
        <taxon>Pseudomonadati</taxon>
        <taxon>Pseudomonadota</taxon>
        <taxon>Gammaproteobacteria</taxon>
        <taxon>Lysobacterales</taxon>
        <taxon>Lysobacteraceae</taxon>
        <taxon>Pseudoxanthomonas</taxon>
    </lineage>
</organism>
<comment type="caution">
    <text evidence="2">The sequence shown here is derived from an EMBL/GenBank/DDBJ whole genome shotgun (WGS) entry which is preliminary data.</text>
</comment>
<accession>A0ABU9IWQ6</accession>
<dbReference type="Pfam" id="PF09848">
    <property type="entry name" value="SLFN-g3_helicase"/>
    <property type="match status" value="1"/>
</dbReference>
<dbReference type="Proteomes" id="UP001459204">
    <property type="component" value="Unassembled WGS sequence"/>
</dbReference>
<dbReference type="EMBL" id="JBBWWT010000001">
    <property type="protein sequence ID" value="MEL1263180.1"/>
    <property type="molecule type" value="Genomic_DNA"/>
</dbReference>
<protein>
    <submittedName>
        <fullName evidence="2">DUF2075 domain-containing protein</fullName>
    </submittedName>
</protein>
<gene>
    <name evidence="2" type="ORF">AAD027_02210</name>
</gene>
<sequence>MGQPSPPILPSPLRRWSYSDDFRQFIDARPDQILGELVRCAGAPIELNQTNAWRQQISLLKALKLSTHLTNSAKIYFEYTIPRLGRRIDVILIAGHVLFVIEFKVGERQFTVSALDQVWDYALDLKNFHDASHRLCIAPLLVATEASRQTIDVQGTLHDDGLVRPIRASSDDLSSAITQCLSFFEAPEIDTQVWEQGRYLPTPSIVEAARALYAGHSVESISRSDAGAQNLAVTSRAIDKIIEQARTQGRKAICFVTGVPGAGKTLVGLDVATRHMDQDDATYSVFLSGNGPLVSVLREALARDSVERAAASGTRLRKGEARQEVEAFIQNVHHFRDDCLKDPAAPLEHVVLFDEAQRAWTLEQTASFMARKRGLPNFDQSEPAFLISCLDRHQNWAVVICLVGGGQEINTGEAGIREWLEAVLTRFTAWDVHLPPQLNESEYGSRDVLEQVLARPDTHPNPTLHLATSMRSFRAESLSRFVREVLDLEIDAARTTFARMQARYPIRITRDLSRAKQWLRNQARGSERFGIVVSSQAQRLKPHAIDVRVKTDPVRWFLDGKDDVRSSYYLEDVATEFQVQGLELDWACVVWDGDLRHAGDSWSHHEFKGTRWNRINKQERQAYLKNAYRVLLTRARQGMVIVIPEGSNEDPTRSAHYYDGTFRYLQALGIPQI</sequence>
<evidence type="ECO:0000259" key="1">
    <source>
        <dbReference type="Pfam" id="PF09848"/>
    </source>
</evidence>
<name>A0ABU9IWQ6_9GAMM</name>
<proteinExistence type="predicted"/>
<dbReference type="SUPFAM" id="SSF52540">
    <property type="entry name" value="P-loop containing nucleoside triphosphate hydrolases"/>
    <property type="match status" value="2"/>
</dbReference>
<reference evidence="2 3" key="1">
    <citation type="submission" date="2024-04" db="EMBL/GenBank/DDBJ databases">
        <title>Draft genome sequence of Pseudoxanthomonas putridarboris WD12.</title>
        <authorList>
            <person name="Oh J."/>
        </authorList>
    </citation>
    <scope>NUCLEOTIDE SEQUENCE [LARGE SCALE GENOMIC DNA]</scope>
    <source>
        <strain evidence="2 3">WD12</strain>
    </source>
</reference>